<dbReference type="InterPro" id="IPR057670">
    <property type="entry name" value="SH3_retrovirus"/>
</dbReference>
<dbReference type="PANTHER" id="PTHR11439">
    <property type="entry name" value="GAG-POL-RELATED RETROTRANSPOSON"/>
    <property type="match status" value="1"/>
</dbReference>
<dbReference type="AlphaFoldDB" id="A0A151QT43"/>
<keyword evidence="3" id="KW-1185">Reference proteome</keyword>
<evidence type="ECO:0000313" key="2">
    <source>
        <dbReference type="EMBL" id="KYP33440.1"/>
    </source>
</evidence>
<dbReference type="Proteomes" id="UP000075243">
    <property type="component" value="Unassembled WGS sequence"/>
</dbReference>
<dbReference type="PANTHER" id="PTHR11439:SF470">
    <property type="entry name" value="CYSTEINE-RICH RLK (RECEPTOR-LIKE PROTEIN KINASE) 8"/>
    <property type="match status" value="1"/>
</dbReference>
<feature type="domain" description="Retroviral polymerase SH3-like" evidence="1">
    <location>
        <begin position="59"/>
        <end position="91"/>
    </location>
</feature>
<organism evidence="2 3">
    <name type="scientific">Cajanus cajan</name>
    <name type="common">Pigeon pea</name>
    <name type="synonym">Cajanus indicus</name>
    <dbReference type="NCBI Taxonomy" id="3821"/>
    <lineage>
        <taxon>Eukaryota</taxon>
        <taxon>Viridiplantae</taxon>
        <taxon>Streptophyta</taxon>
        <taxon>Embryophyta</taxon>
        <taxon>Tracheophyta</taxon>
        <taxon>Spermatophyta</taxon>
        <taxon>Magnoliopsida</taxon>
        <taxon>eudicotyledons</taxon>
        <taxon>Gunneridae</taxon>
        <taxon>Pentapetalae</taxon>
        <taxon>rosids</taxon>
        <taxon>fabids</taxon>
        <taxon>Fabales</taxon>
        <taxon>Fabaceae</taxon>
        <taxon>Papilionoideae</taxon>
        <taxon>50 kb inversion clade</taxon>
        <taxon>NPAAA clade</taxon>
        <taxon>indigoferoid/millettioid clade</taxon>
        <taxon>Phaseoleae</taxon>
        <taxon>Cajanus</taxon>
    </lineage>
</organism>
<proteinExistence type="predicted"/>
<protein>
    <submittedName>
        <fullName evidence="2">Copia protein</fullName>
    </submittedName>
</protein>
<evidence type="ECO:0000313" key="3">
    <source>
        <dbReference type="Proteomes" id="UP000075243"/>
    </source>
</evidence>
<gene>
    <name evidence="2" type="ORF">KK1_045709</name>
</gene>
<dbReference type="Gramene" id="C.cajan_42744.t">
    <property type="protein sequence ID" value="C.cajan_42744.t"/>
    <property type="gene ID" value="C.cajan_42744"/>
</dbReference>
<reference evidence="2" key="1">
    <citation type="journal article" date="2012" name="Nat. Biotechnol.">
        <title>Draft genome sequence of pigeonpea (Cajanus cajan), an orphan legume crop of resource-poor farmers.</title>
        <authorList>
            <person name="Varshney R.K."/>
            <person name="Chen W."/>
            <person name="Li Y."/>
            <person name="Bharti A.K."/>
            <person name="Saxena R.K."/>
            <person name="Schlueter J.A."/>
            <person name="Donoghue M.T."/>
            <person name="Azam S."/>
            <person name="Fan G."/>
            <person name="Whaley A.M."/>
            <person name="Farmer A.D."/>
            <person name="Sheridan J."/>
            <person name="Iwata A."/>
            <person name="Tuteja R."/>
            <person name="Penmetsa R.V."/>
            <person name="Wu W."/>
            <person name="Upadhyaya H.D."/>
            <person name="Yang S.P."/>
            <person name="Shah T."/>
            <person name="Saxena K.B."/>
            <person name="Michael T."/>
            <person name="McCombie W.R."/>
            <person name="Yang B."/>
            <person name="Zhang G."/>
            <person name="Yang H."/>
            <person name="Wang J."/>
            <person name="Spillane C."/>
            <person name="Cook D.R."/>
            <person name="May G.D."/>
            <person name="Xu X."/>
            <person name="Jackson S.A."/>
        </authorList>
    </citation>
    <scope>NUCLEOTIDE SEQUENCE [LARGE SCALE GENOMIC DNA]</scope>
</reference>
<dbReference type="EMBL" id="KQ484886">
    <property type="protein sequence ID" value="KYP33440.1"/>
    <property type="molecule type" value="Genomic_DNA"/>
</dbReference>
<dbReference type="InterPro" id="IPR043502">
    <property type="entry name" value="DNA/RNA_pol_sf"/>
</dbReference>
<dbReference type="Pfam" id="PF25597">
    <property type="entry name" value="SH3_retrovirus"/>
    <property type="match status" value="1"/>
</dbReference>
<name>A0A151QT43_CAJCA</name>
<sequence length="367" mass="41664">MFQNNVPKNFWGEAILTATYLINRLPFAILSSKSPMEVLNSFYPHITHTNNLQPRIFGCVSFVHVHSNGREKLDPRATKCVFLGYSATQKGLSQCLAKEFEIKTLGKLKYFLGIEVAHSKKGIFISQQKYIIDLLKETGKTACKLASTPVDPNIKLGSAEEDVAVDKEMYQRLVGRLIYLSHTRPDIAFAMSLVIQFMHQPREAHLQVALRIVQYLKGTSERGILFKQNKNVSLEAYMDVNYAGSVVDRRSTTGYCTFLAMAQGICELLWMKIILEDLRIKWDEPIRLYCDNKFVITIAHNPVQHDRANHIEVDKHFIKEKLDSGLICTPYVSTQGQLVDILTKGLNSSNFERIISKLGIDNTYSPT</sequence>
<accession>A0A151QT43</accession>
<dbReference type="CDD" id="cd09272">
    <property type="entry name" value="RNase_HI_RT_Ty1"/>
    <property type="match status" value="1"/>
</dbReference>
<evidence type="ECO:0000259" key="1">
    <source>
        <dbReference type="Pfam" id="PF25597"/>
    </source>
</evidence>
<dbReference type="SUPFAM" id="SSF56672">
    <property type="entry name" value="DNA/RNA polymerases"/>
    <property type="match status" value="1"/>
</dbReference>